<evidence type="ECO:0000313" key="2">
    <source>
        <dbReference type="EMBL" id="KAL3804512.1"/>
    </source>
</evidence>
<evidence type="ECO:0000313" key="3">
    <source>
        <dbReference type="Proteomes" id="UP001516023"/>
    </source>
</evidence>
<dbReference type="InterPro" id="IPR000426">
    <property type="entry name" value="Proteasome_asu_N"/>
</dbReference>
<organism evidence="2 3">
    <name type="scientific">Cyclotella cryptica</name>
    <dbReference type="NCBI Taxonomy" id="29204"/>
    <lineage>
        <taxon>Eukaryota</taxon>
        <taxon>Sar</taxon>
        <taxon>Stramenopiles</taxon>
        <taxon>Ochrophyta</taxon>
        <taxon>Bacillariophyta</taxon>
        <taxon>Coscinodiscophyceae</taxon>
        <taxon>Thalassiosirophycidae</taxon>
        <taxon>Stephanodiscales</taxon>
        <taxon>Stephanodiscaceae</taxon>
        <taxon>Cyclotella</taxon>
    </lineage>
</organism>
<gene>
    <name evidence="2" type="ORF">HJC23_002551</name>
</gene>
<dbReference type="Proteomes" id="UP001516023">
    <property type="component" value="Unassembled WGS sequence"/>
</dbReference>
<sequence length="509" mass="56337">MYNSSFEISARALILGTSPPSSCSSTMNPMALVRCDRLAPFLSLFLTVTLHGSSIHHVHGDSLGTSRRYAAYDYDLTTPQFTPDGRLLQVEYATNACRRDGSNPIVSVGIGIPSDRTFRLLRKRGDADESLPDGLSSLEEEGGDTILVMATVTSSTLKETSITNPSSINTNQEVDREEFSESSRGEVNVRQQFRIIEVPVRAAYSHLIESTNAPARDITTIATSTILIGLSGHLSDATSLLQTIYSKLEEEQSIFGWHRLGVSPIGQGINASDNRSSQLLLQSQSSSAQPTETVFRLACAAADQCQKHAFGGGLRPLGASLLLSAVDTQYHHEICNGYQHYGRIAMHEAFLSPPQVMVSGGSAKSQSTLMSMVQSRLRELHKTSFNGMYVSDDPALERNEQNRAVGTVETSIGLPDLRDKNLYTRRVLQAVLSSLLEEWRTRLDQQWPAKQLSSDKIHRRIGYDYLPVKARQPIPQMEVVFVSSRMGSFRLTDQDIFVLLREYVENNFK</sequence>
<name>A0ABD3QW66_9STRA</name>
<dbReference type="Pfam" id="PF10584">
    <property type="entry name" value="Proteasome_A_N"/>
    <property type="match status" value="1"/>
</dbReference>
<evidence type="ECO:0000259" key="1">
    <source>
        <dbReference type="SMART" id="SM00948"/>
    </source>
</evidence>
<feature type="domain" description="Proteasome alpha-type subunits" evidence="1">
    <location>
        <begin position="74"/>
        <end position="96"/>
    </location>
</feature>
<reference evidence="2 3" key="1">
    <citation type="journal article" date="2020" name="G3 (Bethesda)">
        <title>Improved Reference Genome for Cyclotella cryptica CCMP332, a Model for Cell Wall Morphogenesis, Salinity Adaptation, and Lipid Production in Diatoms (Bacillariophyta).</title>
        <authorList>
            <person name="Roberts W.R."/>
            <person name="Downey K.M."/>
            <person name="Ruck E.C."/>
            <person name="Traller J.C."/>
            <person name="Alverson A.J."/>
        </authorList>
    </citation>
    <scope>NUCLEOTIDE SEQUENCE [LARGE SCALE GENOMIC DNA]</scope>
    <source>
        <strain evidence="2 3">CCMP332</strain>
    </source>
</reference>
<dbReference type="InterPro" id="IPR029055">
    <property type="entry name" value="Ntn_hydrolases_N"/>
</dbReference>
<dbReference type="AlphaFoldDB" id="A0ABD3QW66"/>
<protein>
    <recommendedName>
        <fullName evidence="1">Proteasome alpha-type subunits domain-containing protein</fullName>
    </recommendedName>
</protein>
<accession>A0ABD3QW66</accession>
<dbReference type="SUPFAM" id="SSF56235">
    <property type="entry name" value="N-terminal nucleophile aminohydrolases (Ntn hydrolases)"/>
    <property type="match status" value="1"/>
</dbReference>
<dbReference type="EMBL" id="JABMIG020000007">
    <property type="protein sequence ID" value="KAL3804512.1"/>
    <property type="molecule type" value="Genomic_DNA"/>
</dbReference>
<keyword evidence="3" id="KW-1185">Reference proteome</keyword>
<dbReference type="Gene3D" id="3.60.20.10">
    <property type="entry name" value="Glutamine Phosphoribosylpyrophosphate, subunit 1, domain 1"/>
    <property type="match status" value="1"/>
</dbReference>
<dbReference type="SMART" id="SM00948">
    <property type="entry name" value="Proteasome_A_N"/>
    <property type="match status" value="1"/>
</dbReference>
<comment type="caution">
    <text evidence="2">The sequence shown here is derived from an EMBL/GenBank/DDBJ whole genome shotgun (WGS) entry which is preliminary data.</text>
</comment>
<proteinExistence type="predicted"/>